<accession>A0A1I6DHK2</accession>
<evidence type="ECO:0000259" key="1">
    <source>
        <dbReference type="Pfam" id="PF14267"/>
    </source>
</evidence>
<proteinExistence type="predicted"/>
<protein>
    <recommendedName>
        <fullName evidence="1">DUF4357 domain-containing protein</fullName>
    </recommendedName>
</protein>
<organism evidence="2 3">
    <name type="scientific">Poseidonocella sedimentorum</name>
    <dbReference type="NCBI Taxonomy" id="871652"/>
    <lineage>
        <taxon>Bacteria</taxon>
        <taxon>Pseudomonadati</taxon>
        <taxon>Pseudomonadota</taxon>
        <taxon>Alphaproteobacteria</taxon>
        <taxon>Rhodobacterales</taxon>
        <taxon>Roseobacteraceae</taxon>
        <taxon>Poseidonocella</taxon>
    </lineage>
</organism>
<feature type="domain" description="DUF4357" evidence="1">
    <location>
        <begin position="233"/>
        <end position="283"/>
    </location>
</feature>
<gene>
    <name evidence="2" type="ORF">SAMN04515673_103269</name>
</gene>
<dbReference type="CDD" id="cd10447">
    <property type="entry name" value="GIY-YIG_unchar_2"/>
    <property type="match status" value="1"/>
</dbReference>
<dbReference type="Proteomes" id="UP000199302">
    <property type="component" value="Unassembled WGS sequence"/>
</dbReference>
<dbReference type="EMBL" id="FOYI01000003">
    <property type="protein sequence ID" value="SFR04919.1"/>
    <property type="molecule type" value="Genomic_DNA"/>
</dbReference>
<name>A0A1I6DHK2_9RHOB</name>
<reference evidence="2 3" key="1">
    <citation type="submission" date="2016-10" db="EMBL/GenBank/DDBJ databases">
        <authorList>
            <person name="de Groot N.N."/>
        </authorList>
    </citation>
    <scope>NUCLEOTIDE SEQUENCE [LARGE SCALE GENOMIC DNA]</scope>
    <source>
        <strain evidence="3">KMM 9023,NRIC 0796,JCM 17311,KCTC 23692</strain>
    </source>
</reference>
<keyword evidence="3" id="KW-1185">Reference proteome</keyword>
<evidence type="ECO:0000313" key="3">
    <source>
        <dbReference type="Proteomes" id="UP000199302"/>
    </source>
</evidence>
<dbReference type="STRING" id="871652.SAMN04515673_103269"/>
<dbReference type="AlphaFoldDB" id="A0A1I6DHK2"/>
<dbReference type="OrthoDB" id="2656488at2"/>
<evidence type="ECO:0000313" key="2">
    <source>
        <dbReference type="EMBL" id="SFR04919.1"/>
    </source>
</evidence>
<dbReference type="Pfam" id="PF14267">
    <property type="entry name" value="DUF4357"/>
    <property type="match status" value="1"/>
</dbReference>
<dbReference type="RefSeq" id="WP_092078271.1">
    <property type="nucleotide sequence ID" value="NZ_FOYI01000003.1"/>
</dbReference>
<dbReference type="InterPro" id="IPR025579">
    <property type="entry name" value="DUF4357"/>
</dbReference>
<sequence>MTAHGRSLELYFVDGRPDGMLTAEVFNWTGHVLRFPRTQVATALRRAEAGHTGVYILIGARDGVPMAYIGEAEDLGARLRGHVAGKDWWEEAVFITSAADNLHKAHVRYIEARLVEIAREVGAIPLENGNTPPGSRLSEAAIANMESFLETLFMILPAIRIDMFLQKKRSPQAKLVAETTDAPMFQFSLPRHEITAQARLIDGEMVVQKGSDVRAQWVGAEAHKSNYTTLHAELVANGTISILNNRAQFTTDYAFSSPSAAAAVISGRSTNGRIAWKLADGRTFQEWELSQVEDQSPTK</sequence>